<dbReference type="PROSITE" id="PS50006">
    <property type="entry name" value="FHA_DOMAIN"/>
    <property type="match status" value="1"/>
</dbReference>
<evidence type="ECO:0000313" key="4">
    <source>
        <dbReference type="EMBL" id="SCW00478.1"/>
    </source>
</evidence>
<protein>
    <submittedName>
        <fullName evidence="4">LAFE_0C05072g1_1</fullName>
    </submittedName>
</protein>
<evidence type="ECO:0000259" key="3">
    <source>
        <dbReference type="PROSITE" id="PS50006"/>
    </source>
</evidence>
<dbReference type="OrthoDB" id="4068945at2759"/>
<feature type="transmembrane region" description="Helical" evidence="2">
    <location>
        <begin position="352"/>
        <end position="375"/>
    </location>
</feature>
<feature type="domain" description="FHA" evidence="3">
    <location>
        <begin position="26"/>
        <end position="91"/>
    </location>
</feature>
<sequence length="378" mass="41590">MSEPDLNVSRSVLFNIKSAEGSGLQFLIGRSSEKDPDRYAQPDNFLFNEKSLSKGHAILCIKRLTCVGNEISTPFIDQFRISVEDLGSTHGIVDLHSQDADAKVIDLKNGERFGLVKLSRPVGPGQSRGAKLKFRVLIKRGFSDQEEVCELSLINVTNEESPCFSRSSTLEKGRLEAPSSPSPLSTSSSEMNYSEDLVLEIEENDKLEADIDYEQASEESEMGVAVSHLVTHNDSHFSAIITENETAADGTLSPCDDEYDDFSDDTYELLTEFNHKMENTPECYDCCESRISFKNDAEGSMCGSDVRQPLMQFGRKRSLEESIISEVDEPQTKKTDIGLSNDNISSIKKRQVLIGGLLGFVAGSLGTLGVLVGIANME</sequence>
<dbReference type="OMA" id="CCESRIS"/>
<evidence type="ECO:0000256" key="2">
    <source>
        <dbReference type="SAM" id="Phobius"/>
    </source>
</evidence>
<organism evidence="4 5">
    <name type="scientific">Lachancea fermentati</name>
    <name type="common">Zygosaccharomyces fermentati</name>
    <dbReference type="NCBI Taxonomy" id="4955"/>
    <lineage>
        <taxon>Eukaryota</taxon>
        <taxon>Fungi</taxon>
        <taxon>Dikarya</taxon>
        <taxon>Ascomycota</taxon>
        <taxon>Saccharomycotina</taxon>
        <taxon>Saccharomycetes</taxon>
        <taxon>Saccharomycetales</taxon>
        <taxon>Saccharomycetaceae</taxon>
        <taxon>Lachancea</taxon>
    </lineage>
</organism>
<keyword evidence="2" id="KW-0812">Transmembrane</keyword>
<dbReference type="AlphaFoldDB" id="A0A1G4M9V2"/>
<proteinExistence type="predicted"/>
<evidence type="ECO:0000313" key="5">
    <source>
        <dbReference type="Proteomes" id="UP000190831"/>
    </source>
</evidence>
<dbReference type="EMBL" id="LT598485">
    <property type="protein sequence ID" value="SCW00478.1"/>
    <property type="molecule type" value="Genomic_DNA"/>
</dbReference>
<keyword evidence="2" id="KW-1133">Transmembrane helix</keyword>
<gene>
    <name evidence="4" type="ORF">LAFE_0C05072G</name>
</gene>
<feature type="compositionally biased region" description="Low complexity" evidence="1">
    <location>
        <begin position="178"/>
        <end position="189"/>
    </location>
</feature>
<dbReference type="InterPro" id="IPR000253">
    <property type="entry name" value="FHA_dom"/>
</dbReference>
<evidence type="ECO:0000256" key="1">
    <source>
        <dbReference type="SAM" id="MobiDB-lite"/>
    </source>
</evidence>
<accession>A0A1G4M9V2</accession>
<keyword evidence="2" id="KW-0472">Membrane</keyword>
<reference evidence="4 5" key="1">
    <citation type="submission" date="2016-03" db="EMBL/GenBank/DDBJ databases">
        <authorList>
            <person name="Devillers H."/>
        </authorList>
    </citation>
    <scope>NUCLEOTIDE SEQUENCE [LARGE SCALE GENOMIC DNA]</scope>
    <source>
        <strain evidence="4">CBS 6772</strain>
    </source>
</reference>
<keyword evidence="5" id="KW-1185">Reference proteome</keyword>
<name>A0A1G4M9V2_LACFM</name>
<dbReference type="Proteomes" id="UP000190831">
    <property type="component" value="Chromosome C"/>
</dbReference>
<feature type="region of interest" description="Disordered" evidence="1">
    <location>
        <begin position="167"/>
        <end position="191"/>
    </location>
</feature>